<dbReference type="RefSeq" id="WP_317533300.1">
    <property type="nucleotide sequence ID" value="NZ_JAWLKF010000007.1"/>
</dbReference>
<dbReference type="Proteomes" id="UP001186104">
    <property type="component" value="Unassembled WGS sequence"/>
</dbReference>
<proteinExistence type="predicted"/>
<sequence>MTGGGVDIIWPDHYPDQCPPADAARAVGLYFRLVDAAPPTGEDTLSHVELKRAGARFKNKDFGDQECMASGFSVFDEQLAAERTREAVGPLRKKLIAKVDVSGSGVLKQTGGNQNHHTWWRPAADNDWGNCEVVA</sequence>
<accession>A0ABU4D2Z2</accession>
<name>A0ABU4D2Z2_9NOCA</name>
<gene>
    <name evidence="1" type="ORF">R3P93_14250</name>
</gene>
<comment type="caution">
    <text evidence="1">The sequence shown here is derived from an EMBL/GenBank/DDBJ whole genome shotgun (WGS) entry which is preliminary data.</text>
</comment>
<dbReference type="EMBL" id="JAWLKF010000007">
    <property type="protein sequence ID" value="MDV6303722.1"/>
    <property type="molecule type" value="Genomic_DNA"/>
</dbReference>
<reference evidence="1 2" key="1">
    <citation type="submission" date="2023-10" db="EMBL/GenBank/DDBJ databases">
        <title>Development of a sustainable strategy for remediation of hydrocarbon-contaminated territories based on the waste exchange concept.</title>
        <authorList>
            <person name="Krivoruchko A."/>
        </authorList>
    </citation>
    <scope>NUCLEOTIDE SEQUENCE [LARGE SCALE GENOMIC DNA]</scope>
    <source>
        <strain evidence="1 2">IEGM 1327</strain>
    </source>
</reference>
<evidence type="ECO:0000313" key="2">
    <source>
        <dbReference type="Proteomes" id="UP001186104"/>
    </source>
</evidence>
<evidence type="ECO:0000313" key="1">
    <source>
        <dbReference type="EMBL" id="MDV6303722.1"/>
    </source>
</evidence>
<keyword evidence="2" id="KW-1185">Reference proteome</keyword>
<protein>
    <submittedName>
        <fullName evidence="1">Uncharacterized protein</fullName>
    </submittedName>
</protein>
<organism evidence="1 2">
    <name type="scientific">Rhodococcus cerastii</name>
    <dbReference type="NCBI Taxonomy" id="908616"/>
    <lineage>
        <taxon>Bacteria</taxon>
        <taxon>Bacillati</taxon>
        <taxon>Actinomycetota</taxon>
        <taxon>Actinomycetes</taxon>
        <taxon>Mycobacteriales</taxon>
        <taxon>Nocardiaceae</taxon>
        <taxon>Rhodococcus</taxon>
    </lineage>
</organism>